<proteinExistence type="inferred from homology"/>
<gene>
    <name evidence="8" type="primary">trpC</name>
    <name evidence="10" type="ORF">COC19_03265</name>
</gene>
<dbReference type="InterPro" id="IPR045186">
    <property type="entry name" value="Indole-3-glycerol_P_synth"/>
</dbReference>
<reference evidence="11" key="1">
    <citation type="submission" date="2017-08" db="EMBL/GenBank/DDBJ databases">
        <title>A dynamic microbial community with high functional redundancy inhabits the cold, oxic subseafloor aquifer.</title>
        <authorList>
            <person name="Tully B.J."/>
            <person name="Wheat C.G."/>
            <person name="Glazer B.T."/>
            <person name="Huber J.A."/>
        </authorList>
    </citation>
    <scope>NUCLEOTIDE SEQUENCE [LARGE SCALE GENOMIC DNA]</scope>
</reference>
<keyword evidence="5 8" id="KW-0822">Tryptophan biosynthesis</keyword>
<dbReference type="FunFam" id="3.20.20.70:FF:000024">
    <property type="entry name" value="Indole-3-glycerol phosphate synthase"/>
    <property type="match status" value="1"/>
</dbReference>
<dbReference type="NCBIfam" id="NF001373">
    <property type="entry name" value="PRK00278.1-6"/>
    <property type="match status" value="1"/>
</dbReference>
<evidence type="ECO:0000259" key="9">
    <source>
        <dbReference type="Pfam" id="PF00218"/>
    </source>
</evidence>
<comment type="similarity">
    <text evidence="8">Belongs to the TrpC family.</text>
</comment>
<comment type="caution">
    <text evidence="10">The sequence shown here is derived from an EMBL/GenBank/DDBJ whole genome shotgun (WGS) entry which is preliminary data.</text>
</comment>
<dbReference type="PANTHER" id="PTHR22854:SF2">
    <property type="entry name" value="INDOLE-3-GLYCEROL-PHOSPHATE SYNTHASE"/>
    <property type="match status" value="1"/>
</dbReference>
<organism evidence="10 11">
    <name type="scientific">SAR86 cluster bacterium</name>
    <dbReference type="NCBI Taxonomy" id="2030880"/>
    <lineage>
        <taxon>Bacteria</taxon>
        <taxon>Pseudomonadati</taxon>
        <taxon>Pseudomonadota</taxon>
        <taxon>Gammaproteobacteria</taxon>
        <taxon>SAR86 cluster</taxon>
    </lineage>
</organism>
<evidence type="ECO:0000256" key="6">
    <source>
        <dbReference type="ARBA" id="ARBA00023141"/>
    </source>
</evidence>
<dbReference type="InterPro" id="IPR011060">
    <property type="entry name" value="RibuloseP-bd_barrel"/>
</dbReference>
<keyword evidence="3 8" id="KW-0028">Amino-acid biosynthesis</keyword>
<dbReference type="GO" id="GO:0000162">
    <property type="term" value="P:L-tryptophan biosynthetic process"/>
    <property type="evidence" value="ECO:0007669"/>
    <property type="project" value="UniProtKB-UniRule"/>
</dbReference>
<dbReference type="PANTHER" id="PTHR22854">
    <property type="entry name" value="TRYPTOPHAN BIOSYNTHESIS PROTEIN"/>
    <property type="match status" value="1"/>
</dbReference>
<dbReference type="Proteomes" id="UP000218172">
    <property type="component" value="Unassembled WGS sequence"/>
</dbReference>
<evidence type="ECO:0000256" key="8">
    <source>
        <dbReference type="HAMAP-Rule" id="MF_00134"/>
    </source>
</evidence>
<dbReference type="CDD" id="cd00331">
    <property type="entry name" value="IGPS"/>
    <property type="match status" value="1"/>
</dbReference>
<evidence type="ECO:0000256" key="2">
    <source>
        <dbReference type="ARBA" id="ARBA00004696"/>
    </source>
</evidence>
<dbReference type="Gene3D" id="3.20.20.70">
    <property type="entry name" value="Aldolase class I"/>
    <property type="match status" value="1"/>
</dbReference>
<keyword evidence="7 8" id="KW-0456">Lyase</keyword>
<keyword evidence="6 8" id="KW-0057">Aromatic amino acid biosynthesis</keyword>
<dbReference type="InterPro" id="IPR013798">
    <property type="entry name" value="Indole-3-glycerol_P_synth_dom"/>
</dbReference>
<dbReference type="InterPro" id="IPR001468">
    <property type="entry name" value="Indole-3-GlycerolPSynthase_CS"/>
</dbReference>
<dbReference type="EC" id="4.1.1.48" evidence="8"/>
<evidence type="ECO:0000313" key="10">
    <source>
        <dbReference type="EMBL" id="PCH62145.1"/>
    </source>
</evidence>
<dbReference type="UniPathway" id="UPA00035">
    <property type="reaction ID" value="UER00043"/>
</dbReference>
<accession>A0A2A4MPW9</accession>
<evidence type="ECO:0000256" key="7">
    <source>
        <dbReference type="ARBA" id="ARBA00023239"/>
    </source>
</evidence>
<dbReference type="SUPFAM" id="SSF51366">
    <property type="entry name" value="Ribulose-phoshate binding barrel"/>
    <property type="match status" value="1"/>
</dbReference>
<dbReference type="GO" id="GO:0004640">
    <property type="term" value="F:phosphoribosylanthranilate isomerase activity"/>
    <property type="evidence" value="ECO:0007669"/>
    <property type="project" value="TreeGrafter"/>
</dbReference>
<dbReference type="HAMAP" id="MF_00134_B">
    <property type="entry name" value="IGPS_B"/>
    <property type="match status" value="1"/>
</dbReference>
<protein>
    <recommendedName>
        <fullName evidence="8">Indole-3-glycerol phosphate synthase</fullName>
        <shortName evidence="8">IGPS</shortName>
        <ecNumber evidence="8">4.1.1.48</ecNumber>
    </recommendedName>
</protein>
<keyword evidence="4 8" id="KW-0210">Decarboxylase</keyword>
<evidence type="ECO:0000313" key="11">
    <source>
        <dbReference type="Proteomes" id="UP000218172"/>
    </source>
</evidence>
<comment type="pathway">
    <text evidence="2 8">Amino-acid biosynthesis; L-tryptophan biosynthesis; L-tryptophan from chorismate: step 4/5.</text>
</comment>
<dbReference type="InterPro" id="IPR013785">
    <property type="entry name" value="Aldolase_TIM"/>
</dbReference>
<evidence type="ECO:0000256" key="5">
    <source>
        <dbReference type="ARBA" id="ARBA00022822"/>
    </source>
</evidence>
<evidence type="ECO:0000256" key="1">
    <source>
        <dbReference type="ARBA" id="ARBA00001633"/>
    </source>
</evidence>
<evidence type="ECO:0000256" key="4">
    <source>
        <dbReference type="ARBA" id="ARBA00022793"/>
    </source>
</evidence>
<dbReference type="GO" id="GO:0004425">
    <property type="term" value="F:indole-3-glycerol-phosphate synthase activity"/>
    <property type="evidence" value="ECO:0007669"/>
    <property type="project" value="UniProtKB-UniRule"/>
</dbReference>
<comment type="catalytic activity">
    <reaction evidence="1 8">
        <text>1-(2-carboxyphenylamino)-1-deoxy-D-ribulose 5-phosphate + H(+) = (1S,2R)-1-C-(indol-3-yl)glycerol 3-phosphate + CO2 + H2O</text>
        <dbReference type="Rhea" id="RHEA:23476"/>
        <dbReference type="ChEBI" id="CHEBI:15377"/>
        <dbReference type="ChEBI" id="CHEBI:15378"/>
        <dbReference type="ChEBI" id="CHEBI:16526"/>
        <dbReference type="ChEBI" id="CHEBI:58613"/>
        <dbReference type="ChEBI" id="CHEBI:58866"/>
        <dbReference type="EC" id="4.1.1.48"/>
    </reaction>
</comment>
<dbReference type="Pfam" id="PF00218">
    <property type="entry name" value="IGPS"/>
    <property type="match status" value="1"/>
</dbReference>
<dbReference type="NCBIfam" id="NF001377">
    <property type="entry name" value="PRK00278.2-4"/>
    <property type="match status" value="1"/>
</dbReference>
<dbReference type="EMBL" id="NVQR01000044">
    <property type="protein sequence ID" value="PCH62145.1"/>
    <property type="molecule type" value="Genomic_DNA"/>
</dbReference>
<dbReference type="PROSITE" id="PS00614">
    <property type="entry name" value="IGPS"/>
    <property type="match status" value="1"/>
</dbReference>
<feature type="domain" description="Indole-3-glycerol phosphate synthase" evidence="9">
    <location>
        <begin position="7"/>
        <end position="261"/>
    </location>
</feature>
<evidence type="ECO:0000256" key="3">
    <source>
        <dbReference type="ARBA" id="ARBA00022605"/>
    </source>
</evidence>
<name>A0A2A4MPW9_9GAMM</name>
<sequence length="265" mass="29441">MNQATILQQIIAQKHREIELNSARVSLAKLEASFPEEDSTRGFIDALREKMTRRLPTVIAEVKKASPSKGLIREHFDPVSIARSYAENGASCLSVLTDVNYFQGSNDYLIQARGACNLPVLRKDFMVSEYQIAESRVLGADCILLIVAALEPQQLTQLAAYAKSINIDVLVEVHNRAELDQALGLELELIGINNRNLHNFETSLDTTVELAESVPADRLLITESGIHSFEDVQFMLDKGVFGFLIGETFMRADDPGEKLREMGFG</sequence>
<dbReference type="AlphaFoldDB" id="A0A2A4MPW9"/>